<evidence type="ECO:0008006" key="4">
    <source>
        <dbReference type="Google" id="ProtNLM"/>
    </source>
</evidence>
<protein>
    <recommendedName>
        <fullName evidence="4">Lipoprotein</fullName>
    </recommendedName>
</protein>
<feature type="chain" id="PRO_5016869672" description="Lipoprotein" evidence="1">
    <location>
        <begin position="31"/>
        <end position="547"/>
    </location>
</feature>
<sequence>MTKTTENNTGMKTKHLFLTGLAAAVLTACGGGGGDSTPTTNAPTATKISGTAAVGAALGGATVQAKCAAGSGTATTAADGTFTLSIEGATRPCVLSVKTPDGTTLHSVVEAGTGTTAVANITPLTELVTASLAQGSTTAFFDQFDAAAQATLTSGNLTSATEAVRLVLTGVVDLTSVDPLKDPLVAANGANAGNAQDKLLDQLGDRLEASKTTLGELSSAVGSNAGAAAVQTALQPAAASCAGLKTGKYHVIGLGSAAAEAGDLDAAALKLQVGNETVPFTAVANEDCRFTVPGANGTTNTVMVAKSGIALGVPPAGPMSDLPTLLLPAQAVALAELAGDWNGLGMERDNSGTPYVSRRVSFSIDAAGKLTKGADCSGVNTCEAWLPEELPTLSVNADGSFKISDSFGSQLAYAFKGTDGQVTVVISHDDGFMLAAKQVVRPLPVVGATNSYWDTVMFGGLVPTLQNAGTWSTVVTGVDAQTGSYTRKRVEDGRLDSWKVNSPANGLRYRAATSGASEMISLIPGNTGLSLGIAANGAFYDISVNRP</sequence>
<evidence type="ECO:0000313" key="2">
    <source>
        <dbReference type="EMBL" id="SPK75100.1"/>
    </source>
</evidence>
<keyword evidence="2" id="KW-0614">Plasmid</keyword>
<name>A0A375ILZ2_9BURK</name>
<accession>A0A375ILZ2</accession>
<evidence type="ECO:0000313" key="3">
    <source>
        <dbReference type="Proteomes" id="UP000255505"/>
    </source>
</evidence>
<geneLocation type="plasmid" evidence="2">
    <name>II</name>
</geneLocation>
<gene>
    <name evidence="2" type="ORF">CT19425_MP50136</name>
</gene>
<dbReference type="PROSITE" id="PS51257">
    <property type="entry name" value="PROKAR_LIPOPROTEIN"/>
    <property type="match status" value="1"/>
</dbReference>
<dbReference type="EMBL" id="LT991977">
    <property type="protein sequence ID" value="SPK75100.1"/>
    <property type="molecule type" value="Genomic_DNA"/>
</dbReference>
<evidence type="ECO:0000256" key="1">
    <source>
        <dbReference type="SAM" id="SignalP"/>
    </source>
</evidence>
<dbReference type="Proteomes" id="UP000255505">
    <property type="component" value="Plasmid II"/>
</dbReference>
<proteinExistence type="predicted"/>
<feature type="signal peptide" evidence="1">
    <location>
        <begin position="1"/>
        <end position="30"/>
    </location>
</feature>
<reference evidence="2 3" key="1">
    <citation type="submission" date="2018-01" db="EMBL/GenBank/DDBJ databases">
        <authorList>
            <person name="Gaut B.S."/>
            <person name="Morton B.R."/>
            <person name="Clegg M.T."/>
            <person name="Duvall M.R."/>
        </authorList>
    </citation>
    <scope>NUCLEOTIDE SEQUENCE [LARGE SCALE GENOMIC DNA]</scope>
    <source>
        <strain evidence="2">Cupriavidus taiwanensis LMG 19425</strain>
        <plasmid evidence="3">Plasmid ii</plasmid>
    </source>
</reference>
<organism evidence="2 3">
    <name type="scientific">Cupriavidus taiwanensis</name>
    <dbReference type="NCBI Taxonomy" id="164546"/>
    <lineage>
        <taxon>Bacteria</taxon>
        <taxon>Pseudomonadati</taxon>
        <taxon>Pseudomonadota</taxon>
        <taxon>Betaproteobacteria</taxon>
        <taxon>Burkholderiales</taxon>
        <taxon>Burkholderiaceae</taxon>
        <taxon>Cupriavidus</taxon>
    </lineage>
</organism>
<keyword evidence="1" id="KW-0732">Signal</keyword>
<dbReference type="AlphaFoldDB" id="A0A375ILZ2"/>